<reference evidence="1 2" key="1">
    <citation type="submission" date="2016-11" db="EMBL/GenBank/DDBJ databases">
        <authorList>
            <person name="Jaros S."/>
            <person name="Januszkiewicz K."/>
            <person name="Wedrychowicz H."/>
        </authorList>
    </citation>
    <scope>NUCLEOTIDE SEQUENCE [LARGE SCALE GENOMIC DNA]</scope>
    <source>
        <strain evidence="1 2">DSM 13106</strain>
    </source>
</reference>
<dbReference type="AlphaFoldDB" id="A0A1M5YWH9"/>
<dbReference type="OrthoDB" id="1696612at2"/>
<proteinExistence type="predicted"/>
<protein>
    <submittedName>
        <fullName evidence="1">Two-component signal transduction system YycFG, regulatory protein YycH</fullName>
    </submittedName>
</protein>
<dbReference type="InterPro" id="IPR042274">
    <property type="entry name" value="YycH/YycI_2"/>
</dbReference>
<accession>A0A1M5YWH9</accession>
<dbReference type="Gene3D" id="3.30.310.160">
    <property type="entry name" value="YycH protein, domain 2"/>
    <property type="match status" value="1"/>
</dbReference>
<dbReference type="Proteomes" id="UP000184389">
    <property type="component" value="Unassembled WGS sequence"/>
</dbReference>
<dbReference type="RefSeq" id="WP_072745141.1">
    <property type="nucleotide sequence ID" value="NZ_FQXR01000016.1"/>
</dbReference>
<dbReference type="STRING" id="1123281.SAMN02745180_02517"/>
<name>A0A1M5YWH9_9FIRM</name>
<keyword evidence="2" id="KW-1185">Reference proteome</keyword>
<evidence type="ECO:0000313" key="1">
    <source>
        <dbReference type="EMBL" id="SHI16381.1"/>
    </source>
</evidence>
<sequence length="478" mass="56330">MNKEDLKTLFLILLVCISIFLTKKLWIKIPSEMIPVFKIKEGIGSSYLFSDMLIPDKILLNFSDKNHTLLYSDEKYGLWPGGKMILKKALSEKNYKVSHMKKEEFLKYQNNKSINFYFAEEMNTYILAKALDVKEPNNITERISKVNNIYIYLEKGNPFIIFCNDDTYLKISDLNIQTRALREILSGIEAEEEYTRYYSIRDTLGSNNDIYIPFEMANEIPSVFVQNEIRIDNRDEIRMIAEKFFNKNIDYLREIVENNGSTIYIYNQKVLKIHKNGLLEYFSPLDEPVTERNLYISLNTAADFISSHSGPPREMYLDKIEEIRSDNNLGYKFTFKYRIRGIPLILGSDEVEDFIQIEVFNKYVKVYKRFVRKDMHVPIYKEAIEQENMLSAFEVIDMNFDLLEERYVEDMGITEDVRIEDLNEKIMESIEDISLAYFDPCKKESNEKLIGVWAINIKGRIYVFDVYTGKLIYEKGKV</sequence>
<dbReference type="EMBL" id="FQXR01000016">
    <property type="protein sequence ID" value="SHI16381.1"/>
    <property type="molecule type" value="Genomic_DNA"/>
</dbReference>
<gene>
    <name evidence="1" type="ORF">SAMN02745180_02517</name>
</gene>
<evidence type="ECO:0000313" key="2">
    <source>
        <dbReference type="Proteomes" id="UP000184389"/>
    </source>
</evidence>
<organism evidence="1 2">
    <name type="scientific">Sporanaerobacter acetigenes DSM 13106</name>
    <dbReference type="NCBI Taxonomy" id="1123281"/>
    <lineage>
        <taxon>Bacteria</taxon>
        <taxon>Bacillati</taxon>
        <taxon>Bacillota</taxon>
        <taxon>Tissierellia</taxon>
        <taxon>Tissierellales</taxon>
        <taxon>Sporanaerobacteraceae</taxon>
        <taxon>Sporanaerobacter</taxon>
    </lineage>
</organism>